<dbReference type="EMBL" id="JBEHCU010003134">
    <property type="protein sequence ID" value="KAL1402340.1"/>
    <property type="molecule type" value="Genomic_DNA"/>
</dbReference>
<gene>
    <name evidence="1" type="ORF">pipiens_019788</name>
</gene>
<comment type="caution">
    <text evidence="1">The sequence shown here is derived from an EMBL/GenBank/DDBJ whole genome shotgun (WGS) entry which is preliminary data.</text>
</comment>
<evidence type="ECO:0000313" key="2">
    <source>
        <dbReference type="Proteomes" id="UP001562425"/>
    </source>
</evidence>
<keyword evidence="2" id="KW-1185">Reference proteome</keyword>
<protein>
    <submittedName>
        <fullName evidence="1">Uncharacterized protein</fullName>
    </submittedName>
</protein>
<accession>A0ABD1DRF3</accession>
<dbReference type="Proteomes" id="UP001562425">
    <property type="component" value="Unassembled WGS sequence"/>
</dbReference>
<proteinExistence type="predicted"/>
<evidence type="ECO:0000313" key="1">
    <source>
        <dbReference type="EMBL" id="KAL1402340.1"/>
    </source>
</evidence>
<feature type="non-terminal residue" evidence="1">
    <location>
        <position position="16"/>
    </location>
</feature>
<name>A0ABD1DRF3_CULPP</name>
<dbReference type="AlphaFoldDB" id="A0ABD1DRF3"/>
<sequence>MFQMSSNYEELNVIGT</sequence>
<organism evidence="1 2">
    <name type="scientific">Culex pipiens pipiens</name>
    <name type="common">Northern house mosquito</name>
    <dbReference type="NCBI Taxonomy" id="38569"/>
    <lineage>
        <taxon>Eukaryota</taxon>
        <taxon>Metazoa</taxon>
        <taxon>Ecdysozoa</taxon>
        <taxon>Arthropoda</taxon>
        <taxon>Hexapoda</taxon>
        <taxon>Insecta</taxon>
        <taxon>Pterygota</taxon>
        <taxon>Neoptera</taxon>
        <taxon>Endopterygota</taxon>
        <taxon>Diptera</taxon>
        <taxon>Nematocera</taxon>
        <taxon>Culicoidea</taxon>
        <taxon>Culicidae</taxon>
        <taxon>Culicinae</taxon>
        <taxon>Culicini</taxon>
        <taxon>Culex</taxon>
        <taxon>Culex</taxon>
    </lineage>
</organism>
<reference evidence="1 2" key="1">
    <citation type="submission" date="2024-05" db="EMBL/GenBank/DDBJ databases">
        <title>Culex pipiens pipiens assembly and annotation.</title>
        <authorList>
            <person name="Alout H."/>
            <person name="Durand T."/>
        </authorList>
    </citation>
    <scope>NUCLEOTIDE SEQUENCE [LARGE SCALE GENOMIC DNA]</scope>
    <source>
        <strain evidence="1">HA-2024</strain>
        <tissue evidence="1">Whole body</tissue>
    </source>
</reference>